<keyword evidence="2" id="KW-1185">Reference proteome</keyword>
<protein>
    <submittedName>
        <fullName evidence="1">Uncharacterized protein</fullName>
    </submittedName>
</protein>
<evidence type="ECO:0000313" key="2">
    <source>
        <dbReference type="Proteomes" id="UP001319874"/>
    </source>
</evidence>
<accession>A0ABM7TT18</accession>
<reference evidence="1 2" key="1">
    <citation type="journal article" date="2022" name="Front. Microbiol.">
        <title>Identification and characterization of a novel class of self-sufficient cytochrome P450 hydroxylase involved in cyclohexanecarboxylate degradation in Paraburkholderia terrae strain KU-64.</title>
        <authorList>
            <person name="Yamamoto T."/>
            <person name="Hasegawa Y."/>
            <person name="Iwaki H."/>
        </authorList>
    </citation>
    <scope>NUCLEOTIDE SEQUENCE [LARGE SCALE GENOMIC DNA]</scope>
    <source>
        <strain evidence="1 2">KU-64</strain>
    </source>
</reference>
<proteinExistence type="predicted"/>
<dbReference type="Proteomes" id="UP001319874">
    <property type="component" value="Chromosome 2"/>
</dbReference>
<gene>
    <name evidence="1" type="ORF">PTKU64_56040</name>
</gene>
<dbReference type="EMBL" id="AP024956">
    <property type="protein sequence ID" value="BCZ81929.1"/>
    <property type="molecule type" value="Genomic_DNA"/>
</dbReference>
<evidence type="ECO:0000313" key="1">
    <source>
        <dbReference type="EMBL" id="BCZ81929.1"/>
    </source>
</evidence>
<name>A0ABM7TT18_9BURK</name>
<organism evidence="1 2">
    <name type="scientific">Paraburkholderia terrae</name>
    <dbReference type="NCBI Taxonomy" id="311230"/>
    <lineage>
        <taxon>Bacteria</taxon>
        <taxon>Pseudomonadati</taxon>
        <taxon>Pseudomonadota</taxon>
        <taxon>Betaproteobacteria</taxon>
        <taxon>Burkholderiales</taxon>
        <taxon>Burkholderiaceae</taxon>
        <taxon>Paraburkholderia</taxon>
    </lineage>
</organism>
<sequence>MSDQAYEIYISLVSGLPTDTLDDGESAAIAIAADGFGSVVLDDKKARRILSARFKQSSPASSLTFLLAAATRANWTLDELRAAVTAARTVSRMAVVPDERPLFSELFAAAASD</sequence>